<dbReference type="PANTHER" id="PTHR33495">
    <property type="entry name" value="ANTI-SIGMA FACTOR ANTAGONIST TM_1081-RELATED-RELATED"/>
    <property type="match status" value="1"/>
</dbReference>
<keyword evidence="5" id="KW-1185">Reference proteome</keyword>
<accession>A0A4R1AXX7</accession>
<dbReference type="InterPro" id="IPR036513">
    <property type="entry name" value="STAS_dom_sf"/>
</dbReference>
<comment type="caution">
    <text evidence="4">The sequence shown here is derived from an EMBL/GenBank/DDBJ whole genome shotgun (WGS) entry which is preliminary data.</text>
</comment>
<dbReference type="NCBIfam" id="TIGR00377">
    <property type="entry name" value="ant_ant_sig"/>
    <property type="match status" value="1"/>
</dbReference>
<dbReference type="InterPro" id="IPR003658">
    <property type="entry name" value="Anti-sigma_ant"/>
</dbReference>
<dbReference type="OrthoDB" id="9794628at2"/>
<dbReference type="InterPro" id="IPR002645">
    <property type="entry name" value="STAS_dom"/>
</dbReference>
<dbReference type="AlphaFoldDB" id="A0A4R1AXX7"/>
<proteinExistence type="inferred from homology"/>
<dbReference type="EMBL" id="SJTH01000026">
    <property type="protein sequence ID" value="TCJ02832.1"/>
    <property type="molecule type" value="Genomic_DNA"/>
</dbReference>
<evidence type="ECO:0000313" key="5">
    <source>
        <dbReference type="Proteomes" id="UP000293846"/>
    </source>
</evidence>
<reference evidence="4 5" key="1">
    <citation type="submission" date="2019-03" db="EMBL/GenBank/DDBJ databases">
        <authorList>
            <person name="Jensen L."/>
            <person name="Storgaard J."/>
            <person name="Sulaj E."/>
            <person name="Schramm A."/>
            <person name="Marshall I.P.G."/>
        </authorList>
    </citation>
    <scope>NUCLEOTIDE SEQUENCE [LARGE SCALE GENOMIC DNA]</scope>
    <source>
        <strain evidence="4 5">2017H2G3</strain>
    </source>
</reference>
<dbReference type="Gene3D" id="3.30.750.24">
    <property type="entry name" value="STAS domain"/>
    <property type="match status" value="1"/>
</dbReference>
<organism evidence="4 5">
    <name type="scientific">Cytobacillus praedii</name>
    <dbReference type="NCBI Taxonomy" id="1742358"/>
    <lineage>
        <taxon>Bacteria</taxon>
        <taxon>Bacillati</taxon>
        <taxon>Bacillota</taxon>
        <taxon>Bacilli</taxon>
        <taxon>Bacillales</taxon>
        <taxon>Bacillaceae</taxon>
        <taxon>Cytobacillus</taxon>
    </lineage>
</organism>
<dbReference type="PROSITE" id="PS50801">
    <property type="entry name" value="STAS"/>
    <property type="match status" value="1"/>
</dbReference>
<gene>
    <name evidence="4" type="ORF">E0Y62_17435</name>
</gene>
<dbReference type="GO" id="GO:0043856">
    <property type="term" value="F:anti-sigma factor antagonist activity"/>
    <property type="evidence" value="ECO:0007669"/>
    <property type="project" value="InterPro"/>
</dbReference>
<name>A0A4R1AXX7_9BACI</name>
<evidence type="ECO:0000256" key="2">
    <source>
        <dbReference type="RuleBase" id="RU003749"/>
    </source>
</evidence>
<comment type="similarity">
    <text evidence="1 2">Belongs to the anti-sigma-factor antagonist family.</text>
</comment>
<evidence type="ECO:0000256" key="1">
    <source>
        <dbReference type="ARBA" id="ARBA00009013"/>
    </source>
</evidence>
<feature type="domain" description="STAS" evidence="3">
    <location>
        <begin position="16"/>
        <end position="102"/>
    </location>
</feature>
<sequence length="102" mass="11509">MKNIEISSTTPTRIKVVLEGDLYVEEASELRERLLRQLDKGIYMIDIELGGLNYIDSSGLGVLIALHKRCTQKGGALTIKGVRGKIKELFELTRLNKVFEME</sequence>
<dbReference type="CDD" id="cd07043">
    <property type="entry name" value="STAS_anti-anti-sigma_factors"/>
    <property type="match status" value="1"/>
</dbReference>
<evidence type="ECO:0000313" key="4">
    <source>
        <dbReference type="EMBL" id="TCJ02832.1"/>
    </source>
</evidence>
<dbReference type="STRING" id="1742358.GCA_001439605_03604"/>
<dbReference type="Pfam" id="PF01740">
    <property type="entry name" value="STAS"/>
    <property type="match status" value="1"/>
</dbReference>
<evidence type="ECO:0000259" key="3">
    <source>
        <dbReference type="PROSITE" id="PS50801"/>
    </source>
</evidence>
<dbReference type="SUPFAM" id="SSF52091">
    <property type="entry name" value="SpoIIaa-like"/>
    <property type="match status" value="1"/>
</dbReference>
<protein>
    <recommendedName>
        <fullName evidence="2">Anti-sigma factor antagonist</fullName>
    </recommendedName>
</protein>
<dbReference type="Proteomes" id="UP000293846">
    <property type="component" value="Unassembled WGS sequence"/>
</dbReference>